<sequence>MRALAKAWRFGAFMNRTGTVRRKAPVALRLHAARSGDEAADTEHGGLTARDLIRMAQAARLRRD</sequence>
<gene>
    <name evidence="1" type="ORF">EOE48_02900</name>
</gene>
<proteinExistence type="predicted"/>
<dbReference type="Proteomes" id="UP000286997">
    <property type="component" value="Unassembled WGS sequence"/>
</dbReference>
<reference evidence="1 2" key="1">
    <citation type="submission" date="2019-01" db="EMBL/GenBank/DDBJ databases">
        <authorList>
            <person name="Chen W.-M."/>
        </authorList>
    </citation>
    <scope>NUCLEOTIDE SEQUENCE [LARGE SCALE GENOMIC DNA]</scope>
    <source>
        <strain evidence="1 2">TER-1</strain>
    </source>
</reference>
<dbReference type="AlphaFoldDB" id="A0A437PFK4"/>
<protein>
    <submittedName>
        <fullName evidence="1">Uncharacterized protein</fullName>
    </submittedName>
</protein>
<name>A0A437PFK4_9HYPH</name>
<keyword evidence="2" id="KW-1185">Reference proteome</keyword>
<evidence type="ECO:0000313" key="1">
    <source>
        <dbReference type="EMBL" id="RVU21061.1"/>
    </source>
</evidence>
<dbReference type="EMBL" id="SACP01000002">
    <property type="protein sequence ID" value="RVU21061.1"/>
    <property type="molecule type" value="Genomic_DNA"/>
</dbReference>
<accession>A0A437PFK4</accession>
<evidence type="ECO:0000313" key="2">
    <source>
        <dbReference type="Proteomes" id="UP000286997"/>
    </source>
</evidence>
<comment type="caution">
    <text evidence="1">The sequence shown here is derived from an EMBL/GenBank/DDBJ whole genome shotgun (WGS) entry which is preliminary data.</text>
</comment>
<organism evidence="1 2">
    <name type="scientific">Methylobacterium oryzihabitans</name>
    <dbReference type="NCBI Taxonomy" id="2499852"/>
    <lineage>
        <taxon>Bacteria</taxon>
        <taxon>Pseudomonadati</taxon>
        <taxon>Pseudomonadota</taxon>
        <taxon>Alphaproteobacteria</taxon>
        <taxon>Hyphomicrobiales</taxon>
        <taxon>Methylobacteriaceae</taxon>
        <taxon>Methylobacterium</taxon>
    </lineage>
</organism>